<organism evidence="6 7">
    <name type="scientific">Peptoniphilus porci</name>
    <dbReference type="NCBI Taxonomy" id="2652280"/>
    <lineage>
        <taxon>Bacteria</taxon>
        <taxon>Bacillati</taxon>
        <taxon>Bacillota</taxon>
        <taxon>Tissierellia</taxon>
        <taxon>Tissierellales</taxon>
        <taxon>Peptoniphilaceae</taxon>
        <taxon>Peptoniphilus</taxon>
    </lineage>
</organism>
<dbReference type="Pfam" id="PF02588">
    <property type="entry name" value="YitT_membrane"/>
    <property type="match status" value="1"/>
</dbReference>
<evidence type="ECO:0000313" key="7">
    <source>
        <dbReference type="Proteomes" id="UP000187166"/>
    </source>
</evidence>
<dbReference type="AlphaFoldDB" id="A0A1U7LZD8"/>
<dbReference type="PANTHER" id="PTHR33545:SF5">
    <property type="entry name" value="UPF0750 MEMBRANE PROTEIN YITT"/>
    <property type="match status" value="1"/>
</dbReference>
<evidence type="ECO:0000256" key="3">
    <source>
        <dbReference type="ARBA" id="ARBA00022692"/>
    </source>
</evidence>
<dbReference type="Proteomes" id="UP000187166">
    <property type="component" value="Unassembled WGS sequence"/>
</dbReference>
<sequence>MNSSIISLKKWIFSKTFGRKLLSVIVCNIILAFSVVYIIKPNLLISGGLTGTSILISNVTGLSLPMLIFLLNIPTSILSMFFLDRDFTFFSTLSILLLSIFASFYQKIAPGFYLTKEPILACVFGGILNGAGMGIAFRNGASTGGLDIVAAILKKKFNITIGNVLMGINFIIVSSLGYFFTFDKVLFTLILMFINYNVVDKIQLGVGKQKQIFIISEKNEDIAKEIHKEIHRGSTFINGITSYKKKNVYILYVVCSSRQLVRVRQIIKEHDPEAFVSVSDTSEILGNGFKELSI</sequence>
<keyword evidence="2" id="KW-1003">Cell membrane</keyword>
<keyword evidence="5" id="KW-0472">Membrane</keyword>
<comment type="subcellular location">
    <subcellularLocation>
        <location evidence="1">Cell membrane</location>
        <topology evidence="1">Multi-pass membrane protein</topology>
    </subcellularLocation>
</comment>
<evidence type="ECO:0000256" key="2">
    <source>
        <dbReference type="ARBA" id="ARBA00022475"/>
    </source>
</evidence>
<accession>A0A848R9R5</accession>
<dbReference type="Gene3D" id="3.30.70.120">
    <property type="match status" value="1"/>
</dbReference>
<dbReference type="GO" id="GO:0005886">
    <property type="term" value="C:plasma membrane"/>
    <property type="evidence" value="ECO:0007669"/>
    <property type="project" value="UniProtKB-SubCell"/>
</dbReference>
<dbReference type="InterPro" id="IPR051461">
    <property type="entry name" value="UPF0750_membrane"/>
</dbReference>
<gene>
    <name evidence="6" type="ORF">BIV18_03775</name>
</gene>
<dbReference type="STRING" id="1465756.BIV18_03775"/>
<dbReference type="InterPro" id="IPR019264">
    <property type="entry name" value="DUF2179"/>
</dbReference>
<dbReference type="EMBL" id="MJIH01000001">
    <property type="protein sequence ID" value="OLR64718.1"/>
    <property type="molecule type" value="Genomic_DNA"/>
</dbReference>
<keyword evidence="4" id="KW-1133">Transmembrane helix</keyword>
<evidence type="ECO:0000256" key="1">
    <source>
        <dbReference type="ARBA" id="ARBA00004651"/>
    </source>
</evidence>
<dbReference type="PIRSF" id="PIRSF006483">
    <property type="entry name" value="Membrane_protein_YitT"/>
    <property type="match status" value="1"/>
</dbReference>
<dbReference type="InterPro" id="IPR015867">
    <property type="entry name" value="N-reg_PII/ATP_PRibTrfase_C"/>
</dbReference>
<dbReference type="RefSeq" id="WP_075659359.1">
    <property type="nucleotide sequence ID" value="NZ_JABDSR010000021.1"/>
</dbReference>
<dbReference type="CDD" id="cd16380">
    <property type="entry name" value="YitT_C"/>
    <property type="match status" value="1"/>
</dbReference>
<dbReference type="Pfam" id="PF10035">
    <property type="entry name" value="DUF2179"/>
    <property type="match status" value="1"/>
</dbReference>
<accession>A0A1U7LZD8</accession>
<proteinExistence type="predicted"/>
<name>A0A1U7LZD8_9FIRM</name>
<evidence type="ECO:0000313" key="6">
    <source>
        <dbReference type="EMBL" id="OLR64718.1"/>
    </source>
</evidence>
<keyword evidence="3" id="KW-0812">Transmembrane</keyword>
<keyword evidence="7" id="KW-1185">Reference proteome</keyword>
<evidence type="ECO:0000256" key="5">
    <source>
        <dbReference type="ARBA" id="ARBA00023136"/>
    </source>
</evidence>
<dbReference type="InterPro" id="IPR003740">
    <property type="entry name" value="YitT"/>
</dbReference>
<dbReference type="PANTHER" id="PTHR33545">
    <property type="entry name" value="UPF0750 MEMBRANE PROTEIN YITT-RELATED"/>
    <property type="match status" value="1"/>
</dbReference>
<comment type="caution">
    <text evidence="6">The sequence shown here is derived from an EMBL/GenBank/DDBJ whole genome shotgun (WGS) entry which is preliminary data.</text>
</comment>
<protein>
    <submittedName>
        <fullName evidence="6">Transporter</fullName>
    </submittedName>
</protein>
<reference evidence="6 7" key="1">
    <citation type="journal article" date="2016" name="Appl. Environ. Microbiol.">
        <title>Function and Phylogeny of Bacterial Butyryl Coenzyme A:Acetate Transferases and Their Diversity in the Proximal Colon of Swine.</title>
        <authorList>
            <person name="Trachsel J."/>
            <person name="Bayles D.O."/>
            <person name="Looft T."/>
            <person name="Levine U.Y."/>
            <person name="Allen H.K."/>
        </authorList>
    </citation>
    <scope>NUCLEOTIDE SEQUENCE [LARGE SCALE GENOMIC DNA]</scope>
    <source>
        <strain evidence="6 7">35-6-1</strain>
    </source>
</reference>
<evidence type="ECO:0000256" key="4">
    <source>
        <dbReference type="ARBA" id="ARBA00022989"/>
    </source>
</evidence>